<reference evidence="2" key="1">
    <citation type="submission" date="2015-07" db="EMBL/GenBank/DDBJ databases">
        <title>Draft genome sequence of the purine-degrading Gottschalkia purinilyticum DSM 1384 (formerly Clostridium purinilyticum).</title>
        <authorList>
            <person name="Poehlein A."/>
            <person name="Schiel-Bengelsdorf B."/>
            <person name="Bengelsdorf F.R."/>
            <person name="Daniel R."/>
            <person name="Duerre P."/>
        </authorList>
    </citation>
    <scope>NUCLEOTIDE SEQUENCE [LARGE SCALE GENOMIC DNA]</scope>
    <source>
        <strain evidence="2">DSM 1384</strain>
    </source>
</reference>
<evidence type="ECO:0000313" key="1">
    <source>
        <dbReference type="EMBL" id="KNF08629.1"/>
    </source>
</evidence>
<dbReference type="EMBL" id="LGSS01000006">
    <property type="protein sequence ID" value="KNF08629.1"/>
    <property type="molecule type" value="Genomic_DNA"/>
</dbReference>
<accession>A0A0L0WAT0</accession>
<dbReference type="AlphaFoldDB" id="A0A0L0WAT0"/>
<sequence length="124" mass="14398">MIKYENANVTYTMDLNNVKKYIHLQATGFFTEEDGKSFINDYNKIVKTFSTNDYKLIIDASELKASTPQVADILEVLLRRYIEVPFKQRYLVSKSITTKSQFRRLGSQIPGWDVEYVDDAKSLL</sequence>
<proteinExistence type="predicted"/>
<comment type="caution">
    <text evidence="1">The sequence shown here is derived from an EMBL/GenBank/DDBJ whole genome shotgun (WGS) entry which is preliminary data.</text>
</comment>
<organism evidence="1 2">
    <name type="scientific">Gottschalkia purinilytica</name>
    <name type="common">Clostridium purinilyticum</name>
    <dbReference type="NCBI Taxonomy" id="1503"/>
    <lineage>
        <taxon>Bacteria</taxon>
        <taxon>Bacillati</taxon>
        <taxon>Bacillota</taxon>
        <taxon>Tissierellia</taxon>
        <taxon>Tissierellales</taxon>
        <taxon>Gottschalkiaceae</taxon>
        <taxon>Gottschalkia</taxon>
    </lineage>
</organism>
<dbReference type="RefSeq" id="WP_050355145.1">
    <property type="nucleotide sequence ID" value="NZ_LGSS01000006.1"/>
</dbReference>
<evidence type="ECO:0008006" key="3">
    <source>
        <dbReference type="Google" id="ProtNLM"/>
    </source>
</evidence>
<gene>
    <name evidence="1" type="ORF">CLPU_6c01150</name>
</gene>
<dbReference type="Proteomes" id="UP000037267">
    <property type="component" value="Unassembled WGS sequence"/>
</dbReference>
<name>A0A0L0WAT0_GOTPU</name>
<keyword evidence="2" id="KW-1185">Reference proteome</keyword>
<protein>
    <recommendedName>
        <fullName evidence="3">STAS/SEC14 domain-containing protein</fullName>
    </recommendedName>
</protein>
<evidence type="ECO:0000313" key="2">
    <source>
        <dbReference type="Proteomes" id="UP000037267"/>
    </source>
</evidence>
<dbReference type="OrthoDB" id="2081861at2"/>